<feature type="chain" id="PRO_5045254084" evidence="1">
    <location>
        <begin position="21"/>
        <end position="207"/>
    </location>
</feature>
<accession>A0ABU5ET19</accession>
<keyword evidence="1" id="KW-0732">Signal</keyword>
<name>A0ABU5ET19_9FLAO</name>
<dbReference type="InterPro" id="IPR032774">
    <property type="entry name" value="WG_beta_rep"/>
</dbReference>
<dbReference type="RefSeq" id="WP_320556274.1">
    <property type="nucleotide sequence ID" value="NZ_JAXDAE010000011.1"/>
</dbReference>
<evidence type="ECO:0000256" key="1">
    <source>
        <dbReference type="SAM" id="SignalP"/>
    </source>
</evidence>
<protein>
    <submittedName>
        <fullName evidence="2">WG repeat-containing protein</fullName>
    </submittedName>
</protein>
<sequence>MKKMLVLLVVFMILPLSALSQNIKNIDFVSPFYDGLAAIEKDGEWAFIDESGTIIIDYRNDVVLNRFGDDSYPVFNSGRCLIVKKEKGISYFGFIDKEGKTVIEPQFLNATSFNNEMAIVLQLHENVLGENDLLDKRVIEYTYTKNVINTNGEAIMYLSEKPSHVTLSKDYLRVPPEIGAKFISNKLIAIKTDSGKWMIRRIDESNQ</sequence>
<keyword evidence="3" id="KW-1185">Reference proteome</keyword>
<reference evidence="2 3" key="1">
    <citation type="submission" date="2023-11" db="EMBL/GenBank/DDBJ databases">
        <title>Winogradskyella pelagius sp. nov., isolated from coastal sediment.</title>
        <authorList>
            <person name="Li F."/>
        </authorList>
    </citation>
    <scope>NUCLEOTIDE SEQUENCE [LARGE SCALE GENOMIC DNA]</scope>
    <source>
        <strain evidence="2 3">KCTC 23502</strain>
    </source>
</reference>
<feature type="signal peptide" evidence="1">
    <location>
        <begin position="1"/>
        <end position="20"/>
    </location>
</feature>
<dbReference type="EMBL" id="JAXDAE010000011">
    <property type="protein sequence ID" value="MDY2587924.1"/>
    <property type="molecule type" value="Genomic_DNA"/>
</dbReference>
<evidence type="ECO:0000313" key="3">
    <source>
        <dbReference type="Proteomes" id="UP001285855"/>
    </source>
</evidence>
<proteinExistence type="predicted"/>
<dbReference type="Proteomes" id="UP001285855">
    <property type="component" value="Unassembled WGS sequence"/>
</dbReference>
<gene>
    <name evidence="2" type="ORF">SNF14_11290</name>
</gene>
<comment type="caution">
    <text evidence="2">The sequence shown here is derived from an EMBL/GenBank/DDBJ whole genome shotgun (WGS) entry which is preliminary data.</text>
</comment>
<evidence type="ECO:0000313" key="2">
    <source>
        <dbReference type="EMBL" id="MDY2587924.1"/>
    </source>
</evidence>
<dbReference type="Pfam" id="PF14903">
    <property type="entry name" value="WG_beta_rep"/>
    <property type="match status" value="2"/>
</dbReference>
<organism evidence="2 3">
    <name type="scientific">Winogradskyella aquimaris</name>
    <dbReference type="NCBI Taxonomy" id="864074"/>
    <lineage>
        <taxon>Bacteria</taxon>
        <taxon>Pseudomonadati</taxon>
        <taxon>Bacteroidota</taxon>
        <taxon>Flavobacteriia</taxon>
        <taxon>Flavobacteriales</taxon>
        <taxon>Flavobacteriaceae</taxon>
        <taxon>Winogradskyella</taxon>
    </lineage>
</organism>